<reference evidence="1 2" key="1">
    <citation type="submission" date="2014-01" db="EMBL/GenBank/DDBJ databases">
        <title>Genome sequence determination for a cystic fibrosis isolate, Inquilinus limosus.</title>
        <authorList>
            <person name="Pino M."/>
            <person name="Di Conza J."/>
            <person name="Gutkind G."/>
        </authorList>
    </citation>
    <scope>NUCLEOTIDE SEQUENCE [LARGE SCALE GENOMIC DNA]</scope>
    <source>
        <strain evidence="1 2">MP06</strain>
    </source>
</reference>
<comment type="caution">
    <text evidence="1">The sequence shown here is derived from an EMBL/GenBank/DDBJ whole genome shotgun (WGS) entry which is preliminary data.</text>
</comment>
<evidence type="ECO:0000313" key="2">
    <source>
        <dbReference type="Proteomes" id="UP000029995"/>
    </source>
</evidence>
<dbReference type="Proteomes" id="UP000029995">
    <property type="component" value="Unassembled WGS sequence"/>
</dbReference>
<dbReference type="RefSeq" id="WP_034839403.1">
    <property type="nucleotide sequence ID" value="NZ_JANX01000196.1"/>
</dbReference>
<protein>
    <submittedName>
        <fullName evidence="1">Uncharacterized protein</fullName>
    </submittedName>
</protein>
<proteinExistence type="predicted"/>
<dbReference type="AlphaFoldDB" id="A0A0A0D5H1"/>
<dbReference type="EMBL" id="JANX01000196">
    <property type="protein sequence ID" value="KGM33329.1"/>
    <property type="molecule type" value="Genomic_DNA"/>
</dbReference>
<evidence type="ECO:0000313" key="1">
    <source>
        <dbReference type="EMBL" id="KGM33329.1"/>
    </source>
</evidence>
<organism evidence="1 2">
    <name type="scientific">Inquilinus limosus MP06</name>
    <dbReference type="NCBI Taxonomy" id="1398085"/>
    <lineage>
        <taxon>Bacteria</taxon>
        <taxon>Pseudomonadati</taxon>
        <taxon>Pseudomonadota</taxon>
        <taxon>Alphaproteobacteria</taxon>
        <taxon>Rhodospirillales</taxon>
        <taxon>Rhodospirillaceae</taxon>
        <taxon>Inquilinus</taxon>
    </lineage>
</organism>
<gene>
    <name evidence="1" type="ORF">P409_16400</name>
</gene>
<name>A0A0A0D5H1_9PROT</name>
<dbReference type="OrthoDB" id="9822184at2"/>
<sequence length="171" mass="17667">MVYTVPAAQIVGQQALTVTGLLQLVSGTNPPPNVPFPTLGSPPGAVTNLGPGQGVTIQAGLAPEVVRSFGLITCASVCYVTTASTTGYVYHANAGAIPNGSFNAAMAAIGAAGPPYNAVYVAYAHQNATDQGYQQTLGDLVNWGVPTNNIVEIEWLFLPQFGMNNLLQLGY</sequence>
<accession>A0A0A0D5H1</accession>